<dbReference type="AlphaFoldDB" id="A0A1D8B4F0"/>
<feature type="transmembrane region" description="Helical" evidence="1">
    <location>
        <begin position="63"/>
        <end position="81"/>
    </location>
</feature>
<feature type="transmembrane region" description="Helical" evidence="1">
    <location>
        <begin position="200"/>
        <end position="218"/>
    </location>
</feature>
<name>A0A1D8B4F0_9ACTO</name>
<dbReference type="InterPro" id="IPR011397">
    <property type="entry name" value="YhfC"/>
</dbReference>
<keyword evidence="3" id="KW-1185">Reference proteome</keyword>
<evidence type="ECO:0000313" key="3">
    <source>
        <dbReference type="Proteomes" id="UP000095214"/>
    </source>
</evidence>
<feature type="transmembrane region" description="Helical" evidence="1">
    <location>
        <begin position="224"/>
        <end position="244"/>
    </location>
</feature>
<proteinExistence type="predicted"/>
<protein>
    <submittedName>
        <fullName evidence="2">Exosortase</fullName>
    </submittedName>
</protein>
<sequence length="263" mass="26934">MGAAALAAFALPVVLIAVGRRRWRFSARSCVVGALVFVVFALVLESAAHVAVFTALPALQRSAALYALYGALAAGVFEELGRVSGFALLRRIDRGPDGVERALGAGVGHGGIEAVAVAGFGMVTSIVLSVTVVNAGAADSFLSQLPEALRGGYAQRLDALAATPAPLYLLGVGERVIAIALHIALSVLVWMAFSGRIGRWWILGAVLAHALCDVGAALYQGGAISVFAAEAWALLTTCAVVALVRRLYASTRTGGAGEAEPAP</sequence>
<feature type="transmembrane region" description="Helical" evidence="1">
    <location>
        <begin position="32"/>
        <end position="56"/>
    </location>
</feature>
<dbReference type="Proteomes" id="UP000095214">
    <property type="component" value="Chromosome"/>
</dbReference>
<evidence type="ECO:0000313" key="2">
    <source>
        <dbReference type="EMBL" id="AOS48013.1"/>
    </source>
</evidence>
<dbReference type="Pfam" id="PF10086">
    <property type="entry name" value="YhfC"/>
    <property type="match status" value="1"/>
</dbReference>
<gene>
    <name evidence="2" type="ORF">BH719_04015</name>
</gene>
<accession>A0A1D8B4F0</accession>
<keyword evidence="1" id="KW-0812">Transmembrane</keyword>
<keyword evidence="1" id="KW-1133">Transmembrane helix</keyword>
<keyword evidence="1" id="KW-0472">Membrane</keyword>
<evidence type="ECO:0000256" key="1">
    <source>
        <dbReference type="SAM" id="Phobius"/>
    </source>
</evidence>
<reference evidence="2 3" key="1">
    <citation type="submission" date="2016-09" db="EMBL/GenBank/DDBJ databases">
        <title>Complete genome sequence of Actinomyces hongkongensis HKU8.</title>
        <authorList>
            <person name="Gao Y.-X."/>
            <person name="Zhou Y.-Y."/>
            <person name="Xie Y."/>
            <person name="Wang M."/>
            <person name="Wang S.-J."/>
            <person name="Shen S.-G."/>
        </authorList>
    </citation>
    <scope>NUCLEOTIDE SEQUENCE [LARGE SCALE GENOMIC DNA]</scope>
    <source>
        <strain evidence="2 3">HKU8</strain>
    </source>
</reference>
<dbReference type="OrthoDB" id="9807167at2"/>
<dbReference type="EMBL" id="CP017298">
    <property type="protein sequence ID" value="AOS48013.1"/>
    <property type="molecule type" value="Genomic_DNA"/>
</dbReference>
<dbReference type="PIRSF" id="PIRSF033101">
    <property type="entry name" value="UCP033101"/>
    <property type="match status" value="1"/>
</dbReference>
<feature type="transmembrane region" description="Helical" evidence="1">
    <location>
        <begin position="176"/>
        <end position="193"/>
    </location>
</feature>
<dbReference type="KEGG" id="phon:BH719_04015"/>
<organism evidence="2 3">
    <name type="scientific">Pauljensenia hongkongensis</name>
    <dbReference type="NCBI Taxonomy" id="178339"/>
    <lineage>
        <taxon>Bacteria</taxon>
        <taxon>Bacillati</taxon>
        <taxon>Actinomycetota</taxon>
        <taxon>Actinomycetes</taxon>
        <taxon>Actinomycetales</taxon>
        <taxon>Actinomycetaceae</taxon>
        <taxon>Pauljensenia</taxon>
    </lineage>
</organism>